<accession>A0A8R1YSB8</accession>
<sequence length="120" mass="13500">MNSLGAEANVKIENELEEWERSNEGHEYAVDEKPHLNELRNIQSTAVKTEIGNSGPDEISVANAVYDVEGCPTENKPQRDELHTHPFEAIKIEIEDLGPDEISVANTVYDVEECHDIKEK</sequence>
<accession>A0A2A6BQH5</accession>
<protein>
    <submittedName>
        <fullName evidence="1">Uncharacterized protein</fullName>
    </submittedName>
</protein>
<reference evidence="2" key="1">
    <citation type="journal article" date="2008" name="Nat. Genet.">
        <title>The Pristionchus pacificus genome provides a unique perspective on nematode lifestyle and parasitism.</title>
        <authorList>
            <person name="Dieterich C."/>
            <person name="Clifton S.W."/>
            <person name="Schuster L.N."/>
            <person name="Chinwalla A."/>
            <person name="Delehaunty K."/>
            <person name="Dinkelacker I."/>
            <person name="Fulton L."/>
            <person name="Fulton R."/>
            <person name="Godfrey J."/>
            <person name="Minx P."/>
            <person name="Mitreva M."/>
            <person name="Roeseler W."/>
            <person name="Tian H."/>
            <person name="Witte H."/>
            <person name="Yang S.P."/>
            <person name="Wilson R.K."/>
            <person name="Sommer R.J."/>
        </authorList>
    </citation>
    <scope>NUCLEOTIDE SEQUENCE [LARGE SCALE GENOMIC DNA]</scope>
    <source>
        <strain evidence="2">PS312</strain>
    </source>
</reference>
<organism evidence="1 2">
    <name type="scientific">Pristionchus pacificus</name>
    <name type="common">Parasitic nematode worm</name>
    <dbReference type="NCBI Taxonomy" id="54126"/>
    <lineage>
        <taxon>Eukaryota</taxon>
        <taxon>Metazoa</taxon>
        <taxon>Ecdysozoa</taxon>
        <taxon>Nematoda</taxon>
        <taxon>Chromadorea</taxon>
        <taxon>Rhabditida</taxon>
        <taxon>Rhabditina</taxon>
        <taxon>Diplogasteromorpha</taxon>
        <taxon>Diplogasteroidea</taxon>
        <taxon>Neodiplogasteridae</taxon>
        <taxon>Pristionchus</taxon>
    </lineage>
</organism>
<evidence type="ECO:0000313" key="2">
    <source>
        <dbReference type="Proteomes" id="UP000005239"/>
    </source>
</evidence>
<evidence type="ECO:0000313" key="1">
    <source>
        <dbReference type="EnsemblMetazoa" id="PPA36724.1"/>
    </source>
</evidence>
<dbReference type="AlphaFoldDB" id="A0A2A6BQH5"/>
<proteinExistence type="predicted"/>
<name>A0A2A6BQH5_PRIPA</name>
<dbReference type="EnsemblMetazoa" id="PPA36724.1">
    <property type="protein sequence ID" value="PPA36724.1"/>
    <property type="gene ID" value="WBGene00275093"/>
</dbReference>
<gene>
    <name evidence="1" type="primary">WBGene00275093</name>
</gene>
<keyword evidence="2" id="KW-1185">Reference proteome</keyword>
<reference evidence="1" key="2">
    <citation type="submission" date="2022-06" db="UniProtKB">
        <authorList>
            <consortium name="EnsemblMetazoa"/>
        </authorList>
    </citation>
    <scope>IDENTIFICATION</scope>
    <source>
        <strain evidence="1">PS312</strain>
    </source>
</reference>
<dbReference type="Proteomes" id="UP000005239">
    <property type="component" value="Unassembled WGS sequence"/>
</dbReference>